<evidence type="ECO:0000256" key="4">
    <source>
        <dbReference type="ARBA" id="ARBA00023136"/>
    </source>
</evidence>
<name>A0ABV5UP22_9MICC</name>
<organism evidence="7 8">
    <name type="scientific">Arthrobacter methylotrophus</name>
    <dbReference type="NCBI Taxonomy" id="121291"/>
    <lineage>
        <taxon>Bacteria</taxon>
        <taxon>Bacillati</taxon>
        <taxon>Actinomycetota</taxon>
        <taxon>Actinomycetes</taxon>
        <taxon>Micrococcales</taxon>
        <taxon>Micrococcaceae</taxon>
        <taxon>Arthrobacter</taxon>
    </lineage>
</organism>
<comment type="caution">
    <text evidence="7">The sequence shown here is derived from an EMBL/GenBank/DDBJ whole genome shotgun (WGS) entry which is preliminary data.</text>
</comment>
<keyword evidence="2 6" id="KW-0812">Transmembrane</keyword>
<dbReference type="EC" id="3.4.21.89" evidence="5"/>
<feature type="transmembrane region" description="Helical" evidence="6">
    <location>
        <begin position="165"/>
        <end position="183"/>
    </location>
</feature>
<dbReference type="Proteomes" id="UP001589536">
    <property type="component" value="Unassembled WGS sequence"/>
</dbReference>
<keyword evidence="8" id="KW-1185">Reference proteome</keyword>
<evidence type="ECO:0000256" key="5">
    <source>
        <dbReference type="NCBIfam" id="TIGR02228"/>
    </source>
</evidence>
<dbReference type="PANTHER" id="PTHR10806:SF6">
    <property type="entry name" value="SIGNAL PEPTIDASE COMPLEX CATALYTIC SUBUNIT SEC11"/>
    <property type="match status" value="1"/>
</dbReference>
<reference evidence="7 8" key="1">
    <citation type="submission" date="2024-09" db="EMBL/GenBank/DDBJ databases">
        <authorList>
            <person name="Sun Q."/>
            <person name="Mori K."/>
        </authorList>
    </citation>
    <scope>NUCLEOTIDE SEQUENCE [LARGE SCALE GENOMIC DNA]</scope>
    <source>
        <strain evidence="7 8">JCM 13519</strain>
    </source>
</reference>
<dbReference type="PANTHER" id="PTHR10806">
    <property type="entry name" value="SIGNAL PEPTIDASE COMPLEX CATALYTIC SUBUNIT SEC11"/>
    <property type="match status" value="1"/>
</dbReference>
<keyword evidence="7" id="KW-0378">Hydrolase</keyword>
<keyword evidence="3 6" id="KW-1133">Transmembrane helix</keyword>
<sequence length="205" mass="21459">MTTLAMPEIIEPSHPSAAPKSLRSLLADTFTYVALGSALALLVAGGVLPALTGGKALTVMTGSMAPSLPPGHILVYQPVPADSLKSGDVIAYQPDTNITGGIPITHRVIEVDSNDGHVSQIIVQGDANPAPDKPVKPGQIIGKMVYYIPFAGMLRVLAFHAGLDWLANVVCLAIVGYCLLMWARGTRRRRGSTGQSAQTDPTPPS</sequence>
<evidence type="ECO:0000313" key="8">
    <source>
        <dbReference type="Proteomes" id="UP001589536"/>
    </source>
</evidence>
<gene>
    <name evidence="7" type="ORF">ACFFPI_09100</name>
</gene>
<dbReference type="InterPro" id="IPR036286">
    <property type="entry name" value="LexA/Signal_pep-like_sf"/>
</dbReference>
<protein>
    <recommendedName>
        <fullName evidence="5">Signal peptidase I</fullName>
        <ecNumber evidence="5">3.4.21.89</ecNumber>
    </recommendedName>
</protein>
<dbReference type="SUPFAM" id="SSF51306">
    <property type="entry name" value="LexA/Signal peptidase"/>
    <property type="match status" value="1"/>
</dbReference>
<keyword evidence="4 6" id="KW-0472">Membrane</keyword>
<accession>A0ABV5UP22</accession>
<comment type="subcellular location">
    <subcellularLocation>
        <location evidence="1">Membrane</location>
    </subcellularLocation>
</comment>
<evidence type="ECO:0000256" key="1">
    <source>
        <dbReference type="ARBA" id="ARBA00004370"/>
    </source>
</evidence>
<feature type="transmembrane region" description="Helical" evidence="6">
    <location>
        <begin position="30"/>
        <end position="51"/>
    </location>
</feature>
<dbReference type="GO" id="GO:0009003">
    <property type="term" value="F:signal peptidase activity"/>
    <property type="evidence" value="ECO:0007669"/>
    <property type="project" value="UniProtKB-EC"/>
</dbReference>
<dbReference type="CDD" id="cd06530">
    <property type="entry name" value="S26_SPase_I"/>
    <property type="match status" value="1"/>
</dbReference>
<dbReference type="InterPro" id="IPR019533">
    <property type="entry name" value="Peptidase_S26"/>
</dbReference>
<evidence type="ECO:0000256" key="3">
    <source>
        <dbReference type="ARBA" id="ARBA00022989"/>
    </source>
</evidence>
<evidence type="ECO:0000256" key="2">
    <source>
        <dbReference type="ARBA" id="ARBA00022692"/>
    </source>
</evidence>
<dbReference type="EMBL" id="JBHMBH010000019">
    <property type="protein sequence ID" value="MFB9714277.1"/>
    <property type="molecule type" value="Genomic_DNA"/>
</dbReference>
<proteinExistence type="predicted"/>
<dbReference type="NCBIfam" id="TIGR02228">
    <property type="entry name" value="sigpep_I_arch"/>
    <property type="match status" value="1"/>
</dbReference>
<dbReference type="RefSeq" id="WP_345044223.1">
    <property type="nucleotide sequence ID" value="NZ_BAABED010000001.1"/>
</dbReference>
<dbReference type="InterPro" id="IPR001733">
    <property type="entry name" value="Peptidase_S26B"/>
</dbReference>
<evidence type="ECO:0000256" key="6">
    <source>
        <dbReference type="SAM" id="Phobius"/>
    </source>
</evidence>
<evidence type="ECO:0000313" key="7">
    <source>
        <dbReference type="EMBL" id="MFB9714277.1"/>
    </source>
</evidence>